<keyword evidence="1" id="KW-0812">Transmembrane</keyword>
<evidence type="ECO:0000313" key="3">
    <source>
        <dbReference type="Proteomes" id="UP000185911"/>
    </source>
</evidence>
<dbReference type="AlphaFoldDB" id="A0A1Q8YE56"/>
<keyword evidence="3" id="KW-1185">Reference proteome</keyword>
<evidence type="ECO:0000256" key="1">
    <source>
        <dbReference type="SAM" id="Phobius"/>
    </source>
</evidence>
<dbReference type="EMBL" id="MSYM01000013">
    <property type="protein sequence ID" value="OLP06199.1"/>
    <property type="molecule type" value="Genomic_DNA"/>
</dbReference>
<proteinExistence type="predicted"/>
<keyword evidence="1" id="KW-1133">Transmembrane helix</keyword>
<evidence type="ECO:0000313" key="2">
    <source>
        <dbReference type="EMBL" id="OLP06199.1"/>
    </source>
</evidence>
<keyword evidence="1" id="KW-0472">Membrane</keyword>
<comment type="caution">
    <text evidence="2">The sequence shown here is derived from an EMBL/GenBank/DDBJ whole genome shotgun (WGS) entry which is preliminary data.</text>
</comment>
<gene>
    <name evidence="2" type="ORF">BLL52_2430</name>
</gene>
<evidence type="ECO:0008006" key="4">
    <source>
        <dbReference type="Google" id="ProtNLM"/>
    </source>
</evidence>
<reference evidence="2 3" key="1">
    <citation type="submission" date="2017-01" db="EMBL/GenBank/DDBJ databases">
        <title>Genome sequence of Rhodoferax antarcticus ANT.BR, a psychrophilic purple nonsulfur bacterium from an Antarctic microbial mat.</title>
        <authorList>
            <person name="Baker J."/>
            <person name="Riester C."/>
            <person name="Skinner B."/>
            <person name="Newell A."/>
            <person name="Swingley W."/>
            <person name="Madigan M."/>
            <person name="Jung D."/>
            <person name="Asao M."/>
            <person name="Chen M."/>
            <person name="Loughlin P."/>
            <person name="Pan H."/>
            <person name="Lin S."/>
            <person name="Li N."/>
            <person name="Shaw J."/>
            <person name="Prado M."/>
            <person name="Sherman C."/>
            <person name="Li X."/>
            <person name="Tang J."/>
            <person name="Blankenship R."/>
            <person name="Zhao T."/>
            <person name="Touchman J."/>
            <person name="Sattley M."/>
        </authorList>
    </citation>
    <scope>NUCLEOTIDE SEQUENCE [LARGE SCALE GENOMIC DNA]</scope>
    <source>
        <strain evidence="2 3">ANT.BR</strain>
    </source>
</reference>
<name>A0A1Q8YE56_9BURK</name>
<dbReference type="Proteomes" id="UP000185911">
    <property type="component" value="Unassembled WGS sequence"/>
</dbReference>
<accession>A0A1Q8YE56</accession>
<organism evidence="2 3">
    <name type="scientific">Rhodoferax antarcticus ANT.BR</name>
    <dbReference type="NCBI Taxonomy" id="1111071"/>
    <lineage>
        <taxon>Bacteria</taxon>
        <taxon>Pseudomonadati</taxon>
        <taxon>Pseudomonadota</taxon>
        <taxon>Betaproteobacteria</taxon>
        <taxon>Burkholderiales</taxon>
        <taxon>Comamonadaceae</taxon>
        <taxon>Rhodoferax</taxon>
    </lineage>
</organism>
<dbReference type="RefSeq" id="WP_075586691.1">
    <property type="nucleotide sequence ID" value="NZ_MSYM01000013.1"/>
</dbReference>
<protein>
    <recommendedName>
        <fullName evidence="4">Signal transduction histidine kinase</fullName>
    </recommendedName>
</protein>
<sequence length="161" mass="17893">MKFRTFSLLLVLALIAAFTLLNWQIIMAPTALSLGVAQVQAPLGLIMLGLMVALIALFLVYLLYLQTTVMFDARAHAKELQTNRKLADEAEASRFTELRSFLDLEFKRMDLADIAAKAALTTRIDQLERDLRLSVEQSGNSLAASMAEMDDRMRAGGSNLR</sequence>
<dbReference type="STRING" id="81479.RA876_06315"/>
<feature type="transmembrane region" description="Helical" evidence="1">
    <location>
        <begin position="43"/>
        <end position="64"/>
    </location>
</feature>